<evidence type="ECO:0000259" key="11">
    <source>
        <dbReference type="Pfam" id="PF00171"/>
    </source>
</evidence>
<name>A0AAD9L0D5_RIDPI</name>
<keyword evidence="4 9" id="KW-0520">NAD</keyword>
<dbReference type="PROSITE" id="PS00687">
    <property type="entry name" value="ALDEHYDE_DEHYDR_GLU"/>
    <property type="match status" value="1"/>
</dbReference>
<dbReference type="Proteomes" id="UP001209878">
    <property type="component" value="Unassembled WGS sequence"/>
</dbReference>
<protein>
    <recommendedName>
        <fullName evidence="9 10">Multifunctional fusion protein</fullName>
    </recommendedName>
    <domain>
        <recommendedName>
            <fullName evidence="10">Delta-1-pyrroline-5-carboxylate dehydrogenase</fullName>
            <shortName evidence="10">P5C dehydrogenase</shortName>
        </recommendedName>
        <alternativeName>
            <fullName evidence="9">L-glutamate gamma-semialdehyde dehydrogenase</fullName>
        </alternativeName>
    </domain>
    <domain>
        <recommendedName>
            <fullName evidence="9">L-glutamate gamma-semialdehyde dehydrogenase</fullName>
            <ecNumber evidence="9">1.2.1.88</ecNumber>
        </recommendedName>
    </domain>
</protein>
<dbReference type="GO" id="GO:0003842">
    <property type="term" value="F:L-glutamate gamma-semialdehyde dehydrogenase activity"/>
    <property type="evidence" value="ECO:0007669"/>
    <property type="project" value="UniProtKB-UniRule"/>
</dbReference>
<evidence type="ECO:0000256" key="3">
    <source>
        <dbReference type="ARBA" id="ARBA00023002"/>
    </source>
</evidence>
<dbReference type="InterPro" id="IPR005931">
    <property type="entry name" value="P5CDH/ALDH4A1"/>
</dbReference>
<keyword evidence="13" id="KW-1185">Reference proteome</keyword>
<comment type="pathway">
    <text evidence="1 9">Amino-acid degradation; L-proline degradation into L-glutamate; L-glutamate from L-proline: step 2/2.</text>
</comment>
<evidence type="ECO:0000256" key="5">
    <source>
        <dbReference type="ARBA" id="ARBA00023062"/>
    </source>
</evidence>
<proteinExistence type="inferred from homology"/>
<evidence type="ECO:0000256" key="8">
    <source>
        <dbReference type="RuleBase" id="RU003345"/>
    </source>
</evidence>
<evidence type="ECO:0000256" key="1">
    <source>
        <dbReference type="ARBA" id="ARBA00004786"/>
    </source>
</evidence>
<sequence length="557" mass="61178">MPIVVCRYSTANAGVRVAKYSEGYQAKNEPIYGYEKGSPERLELDEKLAQYSSTVHDVPIVIGDDEIRSGKTMHQVMPFDHQKTLAKYSYADEKLIQQAIDVSQSARRAWEARPLLERGEIILKAADLMTGKYRMDLMAATMLGQAKTIIQGEIDATCELADFYRFDVQFALVTLVITATLTASASGSDSPVVLQGFWAAIAPFNFTAISGHLAGAPALMGNVVLWKPSDTSILSSYVVFKILREAGLPPGVINFVPADGPVFGRTITKSPHLAGINFTGSTKTFHHLWQAVAENIQTYRSYPRLIGECGGKNFHFVHPSGDIDSVVNGTIRAAFEYGGQKCSACSRLYVPRSKWAEIKEGLLAIHSQIKLGSPLEPDSFLSAVIDDKAFARIKGYIQHAQTSPNLTILAGGKCDDSKGYYVEPTIIETTDPKDKIMSEEIFGPVFAVYVYEDAEYKNVFKLIDETSAYALTGAIYAEDPQVVEEATEALRFSTGNFYINDKCTGSVICQQPFGGARKSGTNDKAGGPSYLLRFSSPVSVKETSVPLRDWKYPYMQQ</sequence>
<dbReference type="PANTHER" id="PTHR42862">
    <property type="entry name" value="DELTA-1-PYRROLINE-5-CARBOXYLATE DEHYDROGENASE 1, ISOFORM A-RELATED"/>
    <property type="match status" value="1"/>
</dbReference>
<reference evidence="12" key="1">
    <citation type="journal article" date="2023" name="Mol. Biol. Evol.">
        <title>Third-Generation Sequencing Reveals the Adaptive Role of the Epigenome in Three Deep-Sea Polychaetes.</title>
        <authorList>
            <person name="Perez M."/>
            <person name="Aroh O."/>
            <person name="Sun Y."/>
            <person name="Lan Y."/>
            <person name="Juniper S.K."/>
            <person name="Young C.R."/>
            <person name="Angers B."/>
            <person name="Qian P.Y."/>
        </authorList>
    </citation>
    <scope>NUCLEOTIDE SEQUENCE</scope>
    <source>
        <strain evidence="12">R07B-5</strain>
    </source>
</reference>
<organism evidence="12 13">
    <name type="scientific">Ridgeia piscesae</name>
    <name type="common">Tubeworm</name>
    <dbReference type="NCBI Taxonomy" id="27915"/>
    <lineage>
        <taxon>Eukaryota</taxon>
        <taxon>Metazoa</taxon>
        <taxon>Spiralia</taxon>
        <taxon>Lophotrochozoa</taxon>
        <taxon>Annelida</taxon>
        <taxon>Polychaeta</taxon>
        <taxon>Sedentaria</taxon>
        <taxon>Canalipalpata</taxon>
        <taxon>Sabellida</taxon>
        <taxon>Siboglinidae</taxon>
        <taxon>Ridgeia</taxon>
    </lineage>
</organism>
<dbReference type="InterPro" id="IPR050485">
    <property type="entry name" value="Proline_metab_enzyme"/>
</dbReference>
<keyword evidence="3 8" id="KW-0560">Oxidoreductase</keyword>
<evidence type="ECO:0000256" key="10">
    <source>
        <dbReference type="RuleBase" id="RU366030"/>
    </source>
</evidence>
<evidence type="ECO:0000256" key="4">
    <source>
        <dbReference type="ARBA" id="ARBA00023027"/>
    </source>
</evidence>
<keyword evidence="5 9" id="KW-0642">Proline metabolism</keyword>
<dbReference type="AlphaFoldDB" id="A0AAD9L0D5"/>
<dbReference type="EMBL" id="JAODUO010000458">
    <property type="protein sequence ID" value="KAK2180103.1"/>
    <property type="molecule type" value="Genomic_DNA"/>
</dbReference>
<dbReference type="CDD" id="cd07123">
    <property type="entry name" value="ALDH_F4-17_P5CDH"/>
    <property type="match status" value="1"/>
</dbReference>
<gene>
    <name evidence="12" type="ORF">NP493_459g01044</name>
</gene>
<dbReference type="InterPro" id="IPR016160">
    <property type="entry name" value="Ald_DH_CS_CYS"/>
</dbReference>
<evidence type="ECO:0000256" key="7">
    <source>
        <dbReference type="PROSITE-ProRule" id="PRU10007"/>
    </source>
</evidence>
<comment type="similarity">
    <text evidence="2 8">Belongs to the aldehyde dehydrogenase family.</text>
</comment>
<dbReference type="EC" id="1.2.1.88" evidence="9"/>
<dbReference type="InterPro" id="IPR016163">
    <property type="entry name" value="Ald_DH_C"/>
</dbReference>
<evidence type="ECO:0000256" key="6">
    <source>
        <dbReference type="ARBA" id="ARBA00048142"/>
    </source>
</evidence>
<dbReference type="NCBIfam" id="TIGR01236">
    <property type="entry name" value="D1pyr5carbox1"/>
    <property type="match status" value="1"/>
</dbReference>
<dbReference type="FunFam" id="3.40.605.10:FF:000006">
    <property type="entry name" value="1-pyrroline-5-carboxylate dehydrogenase"/>
    <property type="match status" value="1"/>
</dbReference>
<dbReference type="PROSITE" id="PS00070">
    <property type="entry name" value="ALDEHYDE_DEHYDR_CYS"/>
    <property type="match status" value="1"/>
</dbReference>
<dbReference type="PANTHER" id="PTHR42862:SF1">
    <property type="entry name" value="DELTA-1-PYRROLINE-5-CARBOXYLATE DEHYDROGENASE 2, ISOFORM A-RELATED"/>
    <property type="match status" value="1"/>
</dbReference>
<evidence type="ECO:0000256" key="9">
    <source>
        <dbReference type="RuleBase" id="RU366016"/>
    </source>
</evidence>
<dbReference type="GO" id="GO:0005759">
    <property type="term" value="C:mitochondrial matrix"/>
    <property type="evidence" value="ECO:0007669"/>
    <property type="project" value="TreeGrafter"/>
</dbReference>
<dbReference type="SUPFAM" id="SSF53720">
    <property type="entry name" value="ALDH-like"/>
    <property type="match status" value="1"/>
</dbReference>
<dbReference type="Pfam" id="PF00171">
    <property type="entry name" value="Aldedh"/>
    <property type="match status" value="1"/>
</dbReference>
<feature type="active site" evidence="7">
    <location>
        <position position="308"/>
    </location>
</feature>
<dbReference type="InterPro" id="IPR016162">
    <property type="entry name" value="Ald_DH_N"/>
</dbReference>
<evidence type="ECO:0000256" key="2">
    <source>
        <dbReference type="ARBA" id="ARBA00009986"/>
    </source>
</evidence>
<dbReference type="InterPro" id="IPR015590">
    <property type="entry name" value="Aldehyde_DH_dom"/>
</dbReference>
<comment type="caution">
    <text evidence="12">The sequence shown here is derived from an EMBL/GenBank/DDBJ whole genome shotgun (WGS) entry which is preliminary data.</text>
</comment>
<dbReference type="FunFam" id="3.40.309.10:FF:000005">
    <property type="entry name" value="1-pyrroline-5-carboxylate dehydrogenase 1"/>
    <property type="match status" value="1"/>
</dbReference>
<comment type="catalytic activity">
    <reaction evidence="6 9">
        <text>L-glutamate 5-semialdehyde + NAD(+) + H2O = L-glutamate + NADH + 2 H(+)</text>
        <dbReference type="Rhea" id="RHEA:30235"/>
        <dbReference type="ChEBI" id="CHEBI:15377"/>
        <dbReference type="ChEBI" id="CHEBI:15378"/>
        <dbReference type="ChEBI" id="CHEBI:29985"/>
        <dbReference type="ChEBI" id="CHEBI:57540"/>
        <dbReference type="ChEBI" id="CHEBI:57945"/>
        <dbReference type="ChEBI" id="CHEBI:58066"/>
        <dbReference type="EC" id="1.2.1.88"/>
    </reaction>
</comment>
<dbReference type="InterPro" id="IPR029510">
    <property type="entry name" value="Ald_DH_CS_GLU"/>
</dbReference>
<accession>A0AAD9L0D5</accession>
<dbReference type="GO" id="GO:0010133">
    <property type="term" value="P:L-proline catabolic process to L-glutamate"/>
    <property type="evidence" value="ECO:0007669"/>
    <property type="project" value="UniProtKB-UniRule"/>
</dbReference>
<evidence type="ECO:0000313" key="12">
    <source>
        <dbReference type="EMBL" id="KAK2180103.1"/>
    </source>
</evidence>
<dbReference type="Gene3D" id="3.40.309.10">
    <property type="entry name" value="Aldehyde Dehydrogenase, Chain A, domain 2"/>
    <property type="match status" value="1"/>
</dbReference>
<feature type="domain" description="Aldehyde dehydrogenase" evidence="11">
    <location>
        <begin position="70"/>
        <end position="535"/>
    </location>
</feature>
<dbReference type="Gene3D" id="3.40.605.10">
    <property type="entry name" value="Aldehyde Dehydrogenase, Chain A, domain 1"/>
    <property type="match status" value="1"/>
</dbReference>
<evidence type="ECO:0000313" key="13">
    <source>
        <dbReference type="Proteomes" id="UP001209878"/>
    </source>
</evidence>
<dbReference type="InterPro" id="IPR016161">
    <property type="entry name" value="Ald_DH/histidinol_DH"/>
</dbReference>